<evidence type="ECO:0000256" key="1">
    <source>
        <dbReference type="SAM" id="SignalP"/>
    </source>
</evidence>
<dbReference type="OrthoDB" id="3017900at2759"/>
<evidence type="ECO:0000313" key="2">
    <source>
        <dbReference type="EMBL" id="KAF5311213.1"/>
    </source>
</evidence>
<protein>
    <submittedName>
        <fullName evidence="2">Uncharacterized protein</fullName>
    </submittedName>
</protein>
<gene>
    <name evidence="2" type="ORF">D9611_013046</name>
</gene>
<comment type="caution">
    <text evidence="2">The sequence shown here is derived from an EMBL/GenBank/DDBJ whole genome shotgun (WGS) entry which is preliminary data.</text>
</comment>
<name>A0A8H5AVC3_9AGAR</name>
<accession>A0A8H5AVC3</accession>
<feature type="signal peptide" evidence="1">
    <location>
        <begin position="1"/>
        <end position="18"/>
    </location>
</feature>
<keyword evidence="3" id="KW-1185">Reference proteome</keyword>
<dbReference type="AlphaFoldDB" id="A0A8H5AVC3"/>
<sequence length="203" mass="20147">MRTSHSFIALLTALQVSAIAPPTFFAGQVARRGECDSLCDEGSNAFKACGTTANPDLCACTTDNYNLMQGCFECLILSAKGRQAALGLIDGESGGGTVEILEEKTQVEEKKFTDACAASGYTLTGAATGGTVTSSGPLSGSSATAGSSTATLTSSTSGASTTAAGTSSAPSTSLAAVKNAAARTSASVIVAMSSILFVTTVLL</sequence>
<organism evidence="2 3">
    <name type="scientific">Ephemerocybe angulata</name>
    <dbReference type="NCBI Taxonomy" id="980116"/>
    <lineage>
        <taxon>Eukaryota</taxon>
        <taxon>Fungi</taxon>
        <taxon>Dikarya</taxon>
        <taxon>Basidiomycota</taxon>
        <taxon>Agaricomycotina</taxon>
        <taxon>Agaricomycetes</taxon>
        <taxon>Agaricomycetidae</taxon>
        <taxon>Agaricales</taxon>
        <taxon>Agaricineae</taxon>
        <taxon>Psathyrellaceae</taxon>
        <taxon>Ephemerocybe</taxon>
    </lineage>
</organism>
<proteinExistence type="predicted"/>
<reference evidence="2 3" key="1">
    <citation type="journal article" date="2020" name="ISME J.">
        <title>Uncovering the hidden diversity of litter-decomposition mechanisms in mushroom-forming fungi.</title>
        <authorList>
            <person name="Floudas D."/>
            <person name="Bentzer J."/>
            <person name="Ahren D."/>
            <person name="Johansson T."/>
            <person name="Persson P."/>
            <person name="Tunlid A."/>
        </authorList>
    </citation>
    <scope>NUCLEOTIDE SEQUENCE [LARGE SCALE GENOMIC DNA]</scope>
    <source>
        <strain evidence="2 3">CBS 175.51</strain>
    </source>
</reference>
<evidence type="ECO:0000313" key="3">
    <source>
        <dbReference type="Proteomes" id="UP000541558"/>
    </source>
</evidence>
<feature type="chain" id="PRO_5034194244" evidence="1">
    <location>
        <begin position="19"/>
        <end position="203"/>
    </location>
</feature>
<dbReference type="Proteomes" id="UP000541558">
    <property type="component" value="Unassembled WGS sequence"/>
</dbReference>
<keyword evidence="1" id="KW-0732">Signal</keyword>
<dbReference type="EMBL" id="JAACJK010000228">
    <property type="protein sequence ID" value="KAF5311213.1"/>
    <property type="molecule type" value="Genomic_DNA"/>
</dbReference>